<dbReference type="SUPFAM" id="SSF56935">
    <property type="entry name" value="Porins"/>
    <property type="match status" value="1"/>
</dbReference>
<evidence type="ECO:0000256" key="5">
    <source>
        <dbReference type="ARBA" id="ARBA00022692"/>
    </source>
</evidence>
<dbReference type="PANTHER" id="PTHR32552:SF81">
    <property type="entry name" value="TONB-DEPENDENT OUTER MEMBRANE RECEPTOR"/>
    <property type="match status" value="1"/>
</dbReference>
<dbReference type="GO" id="GO:0009279">
    <property type="term" value="C:cell outer membrane"/>
    <property type="evidence" value="ECO:0007669"/>
    <property type="project" value="UniProtKB-SubCell"/>
</dbReference>
<dbReference type="InterPro" id="IPR039426">
    <property type="entry name" value="TonB-dep_rcpt-like"/>
</dbReference>
<feature type="domain" description="TonB-dependent receptor-like beta-barrel" evidence="14">
    <location>
        <begin position="263"/>
        <end position="716"/>
    </location>
</feature>
<dbReference type="PANTHER" id="PTHR32552">
    <property type="entry name" value="FERRICHROME IRON RECEPTOR-RELATED"/>
    <property type="match status" value="1"/>
</dbReference>
<dbReference type="EMBL" id="CP073910">
    <property type="protein sequence ID" value="QUT05540.1"/>
    <property type="molecule type" value="Genomic_DNA"/>
</dbReference>
<evidence type="ECO:0000313" key="16">
    <source>
        <dbReference type="EMBL" id="QUT05540.1"/>
    </source>
</evidence>
<feature type="signal peptide" evidence="13">
    <location>
        <begin position="1"/>
        <end position="26"/>
    </location>
</feature>
<evidence type="ECO:0000256" key="3">
    <source>
        <dbReference type="ARBA" id="ARBA00022452"/>
    </source>
</evidence>
<dbReference type="InterPro" id="IPR000531">
    <property type="entry name" value="Beta-barrel_TonB"/>
</dbReference>
<keyword evidence="7" id="KW-0406">Ion transport</keyword>
<comment type="subcellular location">
    <subcellularLocation>
        <location evidence="1 11">Cell outer membrane</location>
        <topology evidence="1 11">Multi-pass membrane protein</topology>
    </subcellularLocation>
</comment>
<dbReference type="KEGG" id="spph:KFK14_21685"/>
<keyword evidence="2 11" id="KW-0813">Transport</keyword>
<keyword evidence="17" id="KW-1185">Reference proteome</keyword>
<keyword evidence="5 11" id="KW-0812">Transmembrane</keyword>
<evidence type="ECO:0000256" key="11">
    <source>
        <dbReference type="PROSITE-ProRule" id="PRU01360"/>
    </source>
</evidence>
<dbReference type="CDD" id="cd01347">
    <property type="entry name" value="ligand_gated_channel"/>
    <property type="match status" value="1"/>
</dbReference>
<dbReference type="Pfam" id="PF07715">
    <property type="entry name" value="Plug"/>
    <property type="match status" value="1"/>
</dbReference>
<name>A0A975K683_9SPHN</name>
<evidence type="ECO:0000256" key="4">
    <source>
        <dbReference type="ARBA" id="ARBA00022496"/>
    </source>
</evidence>
<dbReference type="InterPro" id="IPR036942">
    <property type="entry name" value="Beta-barrel_TonB_sf"/>
</dbReference>
<evidence type="ECO:0000256" key="12">
    <source>
        <dbReference type="RuleBase" id="RU003357"/>
    </source>
</evidence>
<keyword evidence="8 12" id="KW-0798">TonB box</keyword>
<keyword evidence="13" id="KW-0732">Signal</keyword>
<dbReference type="Gene3D" id="2.40.170.20">
    <property type="entry name" value="TonB-dependent receptor, beta-barrel domain"/>
    <property type="match status" value="1"/>
</dbReference>
<evidence type="ECO:0000256" key="13">
    <source>
        <dbReference type="SAM" id="SignalP"/>
    </source>
</evidence>
<evidence type="ECO:0000256" key="9">
    <source>
        <dbReference type="ARBA" id="ARBA00023136"/>
    </source>
</evidence>
<dbReference type="RefSeq" id="WP_212609077.1">
    <property type="nucleotide sequence ID" value="NZ_CP073910.1"/>
</dbReference>
<accession>A0A975K683</accession>
<keyword evidence="16" id="KW-0675">Receptor</keyword>
<comment type="similarity">
    <text evidence="11 12">Belongs to the TonB-dependent receptor family.</text>
</comment>
<keyword evidence="3 11" id="KW-1134">Transmembrane beta strand</keyword>
<keyword evidence="9 11" id="KW-0472">Membrane</keyword>
<evidence type="ECO:0000256" key="1">
    <source>
        <dbReference type="ARBA" id="ARBA00004571"/>
    </source>
</evidence>
<dbReference type="InterPro" id="IPR012910">
    <property type="entry name" value="Plug_dom"/>
</dbReference>
<evidence type="ECO:0000259" key="15">
    <source>
        <dbReference type="Pfam" id="PF07715"/>
    </source>
</evidence>
<evidence type="ECO:0000256" key="7">
    <source>
        <dbReference type="ARBA" id="ARBA00023065"/>
    </source>
</evidence>
<dbReference type="Pfam" id="PF00593">
    <property type="entry name" value="TonB_dep_Rec_b-barrel"/>
    <property type="match status" value="1"/>
</dbReference>
<reference evidence="16" key="1">
    <citation type="submission" date="2021-04" db="EMBL/GenBank/DDBJ databases">
        <title>Isolation of p-tert-butylphenol degrading bacteria Sphingobium phenoxybenzoativorans Tas13 from active sludge.</title>
        <authorList>
            <person name="Li Y."/>
        </authorList>
    </citation>
    <scope>NUCLEOTIDE SEQUENCE</scope>
    <source>
        <strain evidence="16">Tas13</strain>
    </source>
</reference>
<feature type="domain" description="TonB-dependent receptor plug" evidence="15">
    <location>
        <begin position="54"/>
        <end position="160"/>
    </location>
</feature>
<keyword evidence="10 11" id="KW-0998">Cell outer membrane</keyword>
<dbReference type="Proteomes" id="UP000681425">
    <property type="component" value="Chromosome"/>
</dbReference>
<keyword evidence="4" id="KW-0410">Iron transport</keyword>
<protein>
    <submittedName>
        <fullName evidence="16">TonB-dependent receptor</fullName>
    </submittedName>
</protein>
<sequence>MRHKNIWCLASSSLLCIAALTGAAQAQATPPEKSDDAQRIEDIIITAERRIASVQTTPIAISAVTGDTLQSQQLGNIEALTTRLPNVNFSRNGGDVRIFIRGIGVDSIAPGSDPRVAFYTDGVYNPRVQAALGSFFDIERVEVLSGPQGTLYGRNATAGAVNLISRDPGDELNGYGRLTVGNYSAVRMEGAIGAPLSDTVGVRLAFQTNDRSGYGRNINTGGDVDDEKTRALRAKLKYDDGTLTATLQGDYFLEDDHSGGFHYLRPSPGHAQFGTSIGGVLPTNPRDYAGPGPDTRVEAYGIAGTLEYDLGDVTLTSISAYKHLDSHSYASPDGTTLGERLQPADFIDRSNSYTQEVRLGGKLGILDMVVGGYYFHEKNFAGIRGGVNVIYFGFPDFLGEGAVFRGTQKTDAYALFTQNTINVTDKFGIDVGARYSYEKRSATTLNRFNLGSPYVRFPLFPQSPADITIAGADSWSSFDPKVGIHYQASPDLFLYASYSTGFKSGGFNVSGLQPPFDPEDIKDFEAGIKADLFDRRLRLNLAGFYYKYSNLQVNIVVNNPDDPQNNQISTQNAARAKLYGLEANVTARPVDDLQINVDAAYLHTEFTDYKTADFTALYLGAPLPDGTMADANGEYDLSGNPLTYAPKWKLHGALAYTFHSGALNVTPRIDATYTSAVEQSVLKLPFSRQSGYTLVDLFLDFNLADQGLSASIFMRNATKKFYTLSSTVGGKLLRLSGHRIGRSTAHIRCFDHQDFLIRASWKKMIPSFPAGSFFLLLRPTRDSSYTAK</sequence>
<organism evidence="16 17">
    <name type="scientific">Sphingobium phenoxybenzoativorans</name>
    <dbReference type="NCBI Taxonomy" id="1592790"/>
    <lineage>
        <taxon>Bacteria</taxon>
        <taxon>Pseudomonadati</taxon>
        <taxon>Pseudomonadota</taxon>
        <taxon>Alphaproteobacteria</taxon>
        <taxon>Sphingomonadales</taxon>
        <taxon>Sphingomonadaceae</taxon>
        <taxon>Sphingobium</taxon>
    </lineage>
</organism>
<gene>
    <name evidence="16" type="ORF">KFK14_21685</name>
</gene>
<evidence type="ECO:0000259" key="14">
    <source>
        <dbReference type="Pfam" id="PF00593"/>
    </source>
</evidence>
<proteinExistence type="inferred from homology"/>
<evidence type="ECO:0000313" key="17">
    <source>
        <dbReference type="Proteomes" id="UP000681425"/>
    </source>
</evidence>
<evidence type="ECO:0000256" key="10">
    <source>
        <dbReference type="ARBA" id="ARBA00023237"/>
    </source>
</evidence>
<feature type="chain" id="PRO_5036903076" evidence="13">
    <location>
        <begin position="27"/>
        <end position="788"/>
    </location>
</feature>
<evidence type="ECO:0000256" key="2">
    <source>
        <dbReference type="ARBA" id="ARBA00022448"/>
    </source>
</evidence>
<evidence type="ECO:0000256" key="8">
    <source>
        <dbReference type="ARBA" id="ARBA00023077"/>
    </source>
</evidence>
<dbReference type="GO" id="GO:0006826">
    <property type="term" value="P:iron ion transport"/>
    <property type="evidence" value="ECO:0007669"/>
    <property type="project" value="UniProtKB-KW"/>
</dbReference>
<dbReference type="AlphaFoldDB" id="A0A975K683"/>
<dbReference type="PROSITE" id="PS52016">
    <property type="entry name" value="TONB_DEPENDENT_REC_3"/>
    <property type="match status" value="1"/>
</dbReference>
<evidence type="ECO:0000256" key="6">
    <source>
        <dbReference type="ARBA" id="ARBA00023004"/>
    </source>
</evidence>
<keyword evidence="6" id="KW-0408">Iron</keyword>